<protein>
    <submittedName>
        <fullName evidence="2">Uncharacterized protein</fullName>
    </submittedName>
</protein>
<evidence type="ECO:0000313" key="2">
    <source>
        <dbReference type="EMBL" id="PWR22851.1"/>
    </source>
</evidence>
<feature type="compositionally biased region" description="Basic residues" evidence="1">
    <location>
        <begin position="22"/>
        <end position="41"/>
    </location>
</feature>
<sequence>MKGLPKAMTKRPMAAAISASHRAPRRLPARRASRKGRPPRVRSAKAIVFMRSCLPARHGARGCLAA</sequence>
<proteinExistence type="predicted"/>
<evidence type="ECO:0000256" key="1">
    <source>
        <dbReference type="SAM" id="MobiDB-lite"/>
    </source>
</evidence>
<keyword evidence="3" id="KW-1185">Reference proteome</keyword>
<name>A0A317E839_9PROT</name>
<dbReference type="Proteomes" id="UP000245461">
    <property type="component" value="Unassembled WGS sequence"/>
</dbReference>
<feature type="region of interest" description="Disordered" evidence="1">
    <location>
        <begin position="1"/>
        <end position="41"/>
    </location>
</feature>
<gene>
    <name evidence="2" type="ORF">DKG74_10530</name>
</gene>
<evidence type="ECO:0000313" key="3">
    <source>
        <dbReference type="Proteomes" id="UP000245461"/>
    </source>
</evidence>
<accession>A0A317E839</accession>
<dbReference type="AlphaFoldDB" id="A0A317E839"/>
<dbReference type="EMBL" id="QGLE01000005">
    <property type="protein sequence ID" value="PWR22851.1"/>
    <property type="molecule type" value="Genomic_DNA"/>
</dbReference>
<reference evidence="2 3" key="1">
    <citation type="submission" date="2018-05" db="EMBL/GenBank/DDBJ databases">
        <title>Zavarzinia sp. HR-AS.</title>
        <authorList>
            <person name="Lee Y."/>
            <person name="Jeon C.O."/>
        </authorList>
    </citation>
    <scope>NUCLEOTIDE SEQUENCE [LARGE SCALE GENOMIC DNA]</scope>
    <source>
        <strain evidence="2 3">HR-AS</strain>
    </source>
</reference>
<comment type="caution">
    <text evidence="2">The sequence shown here is derived from an EMBL/GenBank/DDBJ whole genome shotgun (WGS) entry which is preliminary data.</text>
</comment>
<organism evidence="2 3">
    <name type="scientific">Zavarzinia aquatilis</name>
    <dbReference type="NCBI Taxonomy" id="2211142"/>
    <lineage>
        <taxon>Bacteria</taxon>
        <taxon>Pseudomonadati</taxon>
        <taxon>Pseudomonadota</taxon>
        <taxon>Alphaproteobacteria</taxon>
        <taxon>Rhodospirillales</taxon>
        <taxon>Zavarziniaceae</taxon>
        <taxon>Zavarzinia</taxon>
    </lineage>
</organism>